<protein>
    <submittedName>
        <fullName evidence="2">Uncharacterized protein</fullName>
    </submittedName>
</protein>
<comment type="caution">
    <text evidence="2">The sequence shown here is derived from an EMBL/GenBank/DDBJ whole genome shotgun (WGS) entry which is preliminary data.</text>
</comment>
<keyword evidence="3" id="KW-1185">Reference proteome</keyword>
<gene>
    <name evidence="2" type="ORF">TSACC_23010</name>
</gene>
<dbReference type="AlphaFoldDB" id="A0A146GAB1"/>
<evidence type="ECO:0000313" key="2">
    <source>
        <dbReference type="EMBL" id="GAT34579.1"/>
    </source>
</evidence>
<organism evidence="2 3">
    <name type="scientific">Terrimicrobium sacchariphilum</name>
    <dbReference type="NCBI Taxonomy" id="690879"/>
    <lineage>
        <taxon>Bacteria</taxon>
        <taxon>Pseudomonadati</taxon>
        <taxon>Verrucomicrobiota</taxon>
        <taxon>Terrimicrobiia</taxon>
        <taxon>Terrimicrobiales</taxon>
        <taxon>Terrimicrobiaceae</taxon>
        <taxon>Terrimicrobium</taxon>
    </lineage>
</organism>
<feature type="transmembrane region" description="Helical" evidence="1">
    <location>
        <begin position="15"/>
        <end position="39"/>
    </location>
</feature>
<keyword evidence="1" id="KW-0472">Membrane</keyword>
<keyword evidence="1" id="KW-0812">Transmembrane</keyword>
<dbReference type="STRING" id="690879.TSACC_23010"/>
<proteinExistence type="predicted"/>
<reference evidence="3" key="1">
    <citation type="journal article" date="2017" name="Genome Announc.">
        <title>Draft Genome Sequence of Terrimicrobium sacchariphilum NM-5T, a Facultative Anaerobic Soil Bacterium of the Class Spartobacteria.</title>
        <authorList>
            <person name="Qiu Y.L."/>
            <person name="Tourlousse D.M."/>
            <person name="Matsuura N."/>
            <person name="Ohashi A."/>
            <person name="Sekiguchi Y."/>
        </authorList>
    </citation>
    <scope>NUCLEOTIDE SEQUENCE [LARGE SCALE GENOMIC DNA]</scope>
    <source>
        <strain evidence="3">NM-5</strain>
    </source>
</reference>
<evidence type="ECO:0000256" key="1">
    <source>
        <dbReference type="SAM" id="Phobius"/>
    </source>
</evidence>
<sequence>MNPLQFIKKARWRKIAIGLVFLIVLLVTLLVFAGTWFSYQGRREWAQTKVELLKRGELLSFEGLAPAPVPPEKNFFADPIWEPNAEGQISLFDPQISPGEAARLKAQFPGLADLVKEGNRRQLVQAVGKRANDRSMTQEEAVFVLALLEPVQSTFDTIRRLGRRSEARFPVDYSRGVFMPMPHDWALFEAGLMLWRSAQAHDALGQTEQSLDEILLMLRLSRAVDDEPIMMSFFVATSIDVLALSLIERQLPTFSDRQTQDIELALGQINVLKKLTKVLRGERAIGNQFFDQSRQISAAEMAKNAKSITADVWGEKLPGVAWDLVGVYRFMFLDEDQAFFNKTYQRLLDRLGEKPDMLQPSEVERLETDLEQEIQGADRYRHALTSLISPKLKTFLSMAADEETKVRQARIACAIQRYALAEKALPSSLDQLVPKYLEHVPGDVISGGPMHYRSDGKEYVLWSVGWNDQDDGGEASPQEKIRWKKLDWVWKGRLPAVWKEL</sequence>
<dbReference type="Proteomes" id="UP000076023">
    <property type="component" value="Unassembled WGS sequence"/>
</dbReference>
<accession>A0A146GAB1</accession>
<dbReference type="EMBL" id="BDCO01000002">
    <property type="protein sequence ID" value="GAT34579.1"/>
    <property type="molecule type" value="Genomic_DNA"/>
</dbReference>
<name>A0A146GAB1_TERSA</name>
<evidence type="ECO:0000313" key="3">
    <source>
        <dbReference type="Proteomes" id="UP000076023"/>
    </source>
</evidence>
<dbReference type="InParanoid" id="A0A146GAB1"/>
<keyword evidence="1" id="KW-1133">Transmembrane helix</keyword>